<feature type="transmembrane region" description="Helical" evidence="1">
    <location>
        <begin position="309"/>
        <end position="328"/>
    </location>
</feature>
<reference evidence="2 3" key="1">
    <citation type="submission" date="2023-10" db="EMBL/GenBank/DDBJ databases">
        <title>Veillonella sp. nov., isolated from a pig farm feces dump.</title>
        <authorList>
            <person name="Chang Y.-H."/>
        </authorList>
    </citation>
    <scope>NUCLEOTIDE SEQUENCE [LARGE SCALE GENOMIC DNA]</scope>
    <source>
        <strain evidence="2 3">YH-vei2233</strain>
    </source>
</reference>
<feature type="transmembrane region" description="Helical" evidence="1">
    <location>
        <begin position="272"/>
        <end position="289"/>
    </location>
</feature>
<keyword evidence="1" id="KW-0812">Transmembrane</keyword>
<proteinExistence type="predicted"/>
<keyword evidence="1" id="KW-1133">Transmembrane helix</keyword>
<protein>
    <submittedName>
        <fullName evidence="2">Sodium/glutamate symporter</fullName>
    </submittedName>
</protein>
<evidence type="ECO:0000313" key="2">
    <source>
        <dbReference type="EMBL" id="MDV5089045.1"/>
    </source>
</evidence>
<keyword evidence="1" id="KW-0472">Membrane</keyword>
<feature type="transmembrane region" description="Helical" evidence="1">
    <location>
        <begin position="240"/>
        <end position="260"/>
    </location>
</feature>
<dbReference type="EMBL" id="JAWJZB010000011">
    <property type="protein sequence ID" value="MDV5089045.1"/>
    <property type="molecule type" value="Genomic_DNA"/>
</dbReference>
<accession>A0ABU3ZAV6</accession>
<comment type="caution">
    <text evidence="2">The sequence shown here is derived from an EMBL/GenBank/DDBJ whole genome shotgun (WGS) entry which is preliminary data.</text>
</comment>
<feature type="transmembrane region" description="Helical" evidence="1">
    <location>
        <begin position="100"/>
        <end position="120"/>
    </location>
</feature>
<dbReference type="PANTHER" id="PTHR36178">
    <property type="entry name" value="SLR0625 PROTEIN"/>
    <property type="match status" value="1"/>
</dbReference>
<feature type="transmembrane region" description="Helical" evidence="1">
    <location>
        <begin position="363"/>
        <end position="383"/>
    </location>
</feature>
<gene>
    <name evidence="2" type="ORF">RVY80_09455</name>
</gene>
<dbReference type="PANTHER" id="PTHR36178:SF1">
    <property type="entry name" value="SODIUM_GLUTAMATE SYMPORTER"/>
    <property type="match status" value="1"/>
</dbReference>
<dbReference type="Proteomes" id="UP001272515">
    <property type="component" value="Unassembled WGS sequence"/>
</dbReference>
<feature type="transmembrane region" description="Helical" evidence="1">
    <location>
        <begin position="37"/>
        <end position="56"/>
    </location>
</feature>
<feature type="transmembrane region" description="Helical" evidence="1">
    <location>
        <begin position="68"/>
        <end position="88"/>
    </location>
</feature>
<sequence>MSSKILADMLYALGVLSMFLLLGTYIRAKVGFLQETFMPASVIGGFLMLVLGPIMLNWLPFPADWMKLYSLIPGILIVPVVASVPLGLSIKSSEGAIKNVLPLALIGMAISMFQFTLGFGTQIAFADMYDFYATFGWELGLGYVGGHGTAGLLGNMLQSMNLPYWETAQGVAVTTATFGIVGGIILGMVLINWAARSGHTALLTKPSDIPESFKVGYIKDISKQPSMGRETTLSASVDSYAFHTAIILAVCAISYWILGLAKGAKIPVLQDISIWAYCIVVMFIVWGVMGKLKLDYLVDSKVKSKISGSLTEFAVIAAIASLPIKAVLTYLVPILVMCLLGYVLTIGFLFIMCRLFLKEYWFEQMIATMGMSTGVFLTGVLLLRICDPDFKTPVLANYSLAYTIVSVSYFAVLNIFLNALLTGGAWSGVWISLGLGVVETIAAIVISRALFGKISN</sequence>
<feature type="transmembrane region" description="Helical" evidence="1">
    <location>
        <begin position="335"/>
        <end position="357"/>
    </location>
</feature>
<evidence type="ECO:0000313" key="3">
    <source>
        <dbReference type="Proteomes" id="UP001272515"/>
    </source>
</evidence>
<dbReference type="Pfam" id="PF03616">
    <property type="entry name" value="Glt_symporter"/>
    <property type="match status" value="1"/>
</dbReference>
<feature type="transmembrane region" description="Helical" evidence="1">
    <location>
        <begin position="6"/>
        <end position="25"/>
    </location>
</feature>
<keyword evidence="3" id="KW-1185">Reference proteome</keyword>
<name>A0ABU3ZAV6_9FIRM</name>
<organism evidence="2 3">
    <name type="scientific">Veillonella absiana</name>
    <dbReference type="NCBI Taxonomy" id="3079305"/>
    <lineage>
        <taxon>Bacteria</taxon>
        <taxon>Bacillati</taxon>
        <taxon>Bacillota</taxon>
        <taxon>Negativicutes</taxon>
        <taxon>Veillonellales</taxon>
        <taxon>Veillonellaceae</taxon>
        <taxon>Veillonella</taxon>
    </lineage>
</organism>
<dbReference type="RefSeq" id="WP_317330413.1">
    <property type="nucleotide sequence ID" value="NZ_JAWJZA010000012.1"/>
</dbReference>
<feature type="transmembrane region" description="Helical" evidence="1">
    <location>
        <begin position="429"/>
        <end position="451"/>
    </location>
</feature>
<evidence type="ECO:0000256" key="1">
    <source>
        <dbReference type="SAM" id="Phobius"/>
    </source>
</evidence>
<dbReference type="InterPro" id="IPR004445">
    <property type="entry name" value="GltS"/>
</dbReference>
<feature type="transmembrane region" description="Helical" evidence="1">
    <location>
        <begin position="395"/>
        <end position="417"/>
    </location>
</feature>
<feature type="transmembrane region" description="Helical" evidence="1">
    <location>
        <begin position="170"/>
        <end position="195"/>
    </location>
</feature>
<feature type="transmembrane region" description="Helical" evidence="1">
    <location>
        <begin position="140"/>
        <end position="158"/>
    </location>
</feature>